<dbReference type="Pfam" id="PF13874">
    <property type="entry name" value="Nup54"/>
    <property type="match status" value="1"/>
</dbReference>
<evidence type="ECO:0000313" key="5">
    <source>
        <dbReference type="EMBL" id="VDO31514.1"/>
    </source>
</evidence>
<evidence type="ECO:0000313" key="7">
    <source>
        <dbReference type="WBParaSite" id="HPLM_0000732301-mRNA-1"/>
    </source>
</evidence>
<reference evidence="7" key="1">
    <citation type="submission" date="2017-02" db="UniProtKB">
        <authorList>
            <consortium name="WormBaseParasite"/>
        </authorList>
    </citation>
    <scope>IDENTIFICATION</scope>
</reference>
<keyword evidence="2" id="KW-0813">Transport</keyword>
<proteinExistence type="predicted"/>
<evidence type="ECO:0000256" key="2">
    <source>
        <dbReference type="ARBA" id="ARBA00022448"/>
    </source>
</evidence>
<evidence type="ECO:0000313" key="6">
    <source>
        <dbReference type="Proteomes" id="UP000268014"/>
    </source>
</evidence>
<evidence type="ECO:0000256" key="3">
    <source>
        <dbReference type="ARBA" id="ARBA00023242"/>
    </source>
</evidence>
<keyword evidence="3" id="KW-0539">Nucleus</keyword>
<dbReference type="EMBL" id="UZAF01016637">
    <property type="protein sequence ID" value="VDO31514.1"/>
    <property type="molecule type" value="Genomic_DNA"/>
</dbReference>
<dbReference type="GO" id="GO:0044613">
    <property type="term" value="C:nuclear pore central transport channel"/>
    <property type="evidence" value="ECO:0007669"/>
    <property type="project" value="TreeGrafter"/>
</dbReference>
<feature type="domain" description="Nucleoporin Nup54 alpha-helical" evidence="4">
    <location>
        <begin position="378"/>
        <end position="514"/>
    </location>
</feature>
<dbReference type="Proteomes" id="UP000268014">
    <property type="component" value="Unassembled WGS sequence"/>
</dbReference>
<dbReference type="OrthoDB" id="6162375at2759"/>
<reference evidence="5 6" key="2">
    <citation type="submission" date="2018-11" db="EMBL/GenBank/DDBJ databases">
        <authorList>
            <consortium name="Pathogen Informatics"/>
        </authorList>
    </citation>
    <scope>NUCLEOTIDE SEQUENCE [LARGE SCALE GENOMIC DNA]</scope>
    <source>
        <strain evidence="5 6">MHpl1</strain>
    </source>
</reference>
<sequence>MPSQKCSKCICGQVPLNDEHCVVTFKKIAEALSSFAPAQPGLLPVANTEYQERGCVPSGSFIAFILHLFKTLLEIFEKDEFVRKQTAVWLDEPASKPLFGSVPQSGTTTSLFGTATTTSGGLFGAKTTTTTASGGLFGSSTSGGLFSKPGTGFGTSGTGLFGSKPMTGGLFGSAAAAQPAMETKQTVQGLLQESDALVRSLTKVELFGDERDEMIAKLNQLAAALGVGVGYYKDGQQPVQYTQGGPFHRIKAIGYNRTSQHTDSDGIVALVVKAPMTEYQTSEQKQKFVDALFVILGSKPTIHAHIESVTALPDNFTEICIYVTEKFRGRISSKDLAQYLNQAAQKQQLETQLKVDKDKIVSRVQMDKQQKELYLRDPPTGFDASVWAQAVRENPDPERFVPYPIRGFEQLRARQKVQLDNIQAQNHAVDAMKSRISRIEANVSAVSVQLARQKVIQKQLSHRLLRVLSMQLLAQRFTHGIDATEESMQSALESINVRLNGPQQVKSRIAEISETLRVEDATLRSALSKESNFLDEADALNLKRYLDRCQDGLESLVAVVESSFDDIQLLMSSADA</sequence>
<accession>A0A0N4WAC4</accession>
<evidence type="ECO:0000259" key="4">
    <source>
        <dbReference type="Pfam" id="PF13874"/>
    </source>
</evidence>
<dbReference type="GO" id="GO:0036228">
    <property type="term" value="P:protein localization to nuclear inner membrane"/>
    <property type="evidence" value="ECO:0007669"/>
    <property type="project" value="TreeGrafter"/>
</dbReference>
<dbReference type="STRING" id="6290.A0A0N4WAC4"/>
<dbReference type="GO" id="GO:0017056">
    <property type="term" value="F:structural constituent of nuclear pore"/>
    <property type="evidence" value="ECO:0007669"/>
    <property type="project" value="TreeGrafter"/>
</dbReference>
<dbReference type="GO" id="GO:0006999">
    <property type="term" value="P:nuclear pore organization"/>
    <property type="evidence" value="ECO:0007669"/>
    <property type="project" value="TreeGrafter"/>
</dbReference>
<dbReference type="PANTHER" id="PTHR13000:SF0">
    <property type="entry name" value="NUCLEOPORIN P54"/>
    <property type="match status" value="1"/>
</dbReference>
<dbReference type="OMA" id="MMQTRLH"/>
<organism evidence="7">
    <name type="scientific">Haemonchus placei</name>
    <name type="common">Barber's pole worm</name>
    <dbReference type="NCBI Taxonomy" id="6290"/>
    <lineage>
        <taxon>Eukaryota</taxon>
        <taxon>Metazoa</taxon>
        <taxon>Ecdysozoa</taxon>
        <taxon>Nematoda</taxon>
        <taxon>Chromadorea</taxon>
        <taxon>Rhabditida</taxon>
        <taxon>Rhabditina</taxon>
        <taxon>Rhabditomorpha</taxon>
        <taxon>Strongyloidea</taxon>
        <taxon>Trichostrongylidae</taxon>
        <taxon>Haemonchus</taxon>
    </lineage>
</organism>
<gene>
    <name evidence="5" type="ORF">HPLM_LOCUS7315</name>
</gene>
<evidence type="ECO:0000256" key="1">
    <source>
        <dbReference type="ARBA" id="ARBA00004123"/>
    </source>
</evidence>
<dbReference type="PANTHER" id="PTHR13000">
    <property type="entry name" value="NUCLEOPORIN P54"/>
    <property type="match status" value="1"/>
</dbReference>
<dbReference type="AlphaFoldDB" id="A0A0N4WAC4"/>
<name>A0A0N4WAC4_HAEPC</name>
<dbReference type="GO" id="GO:0006607">
    <property type="term" value="P:NLS-bearing protein import into nucleus"/>
    <property type="evidence" value="ECO:0007669"/>
    <property type="project" value="TreeGrafter"/>
</dbReference>
<keyword evidence="6" id="KW-1185">Reference proteome</keyword>
<dbReference type="InterPro" id="IPR025712">
    <property type="entry name" value="Nup54_alpha-helical_dom"/>
</dbReference>
<comment type="subcellular location">
    <subcellularLocation>
        <location evidence="1">Nucleus</location>
    </subcellularLocation>
</comment>
<dbReference type="InterPro" id="IPR024864">
    <property type="entry name" value="Nup54/Nup57/Nup44"/>
</dbReference>
<protein>
    <submittedName>
        <fullName evidence="7">Nup54 domain-containing protein</fullName>
    </submittedName>
</protein>
<dbReference type="WBParaSite" id="HPLM_0000732301-mRNA-1">
    <property type="protein sequence ID" value="HPLM_0000732301-mRNA-1"/>
    <property type="gene ID" value="HPLM_0000732301"/>
</dbReference>